<protein>
    <submittedName>
        <fullName evidence="1">Uncharacterized protein</fullName>
    </submittedName>
</protein>
<dbReference type="AlphaFoldDB" id="A0A8T6QLH3"/>
<reference evidence="1" key="2">
    <citation type="journal article" date="2015" name="Genome Announc.">
        <title>Draft Genome Sequence of Filamentous Marine Cyanobacterium Lyngbya confervoides Strain BDU141951.</title>
        <authorList>
            <person name="Chandrababunaidu M.M."/>
            <person name="Sen D."/>
            <person name="Tripathy S."/>
        </authorList>
    </citation>
    <scope>NUCLEOTIDE SEQUENCE</scope>
    <source>
        <strain evidence="1">BDU141951</strain>
    </source>
</reference>
<organism evidence="1">
    <name type="scientific">Lyngbya confervoides BDU141951</name>
    <dbReference type="NCBI Taxonomy" id="1574623"/>
    <lineage>
        <taxon>Bacteria</taxon>
        <taxon>Bacillati</taxon>
        <taxon>Cyanobacteriota</taxon>
        <taxon>Cyanophyceae</taxon>
        <taxon>Oscillatoriophycideae</taxon>
        <taxon>Oscillatoriales</taxon>
        <taxon>Microcoleaceae</taxon>
        <taxon>Lyngbya</taxon>
    </lineage>
</organism>
<reference evidence="1" key="3">
    <citation type="submission" date="2020-02" db="EMBL/GenBank/DDBJ databases">
        <authorList>
            <person name="Sarangi A.N."/>
            <person name="Ghosh S."/>
            <person name="Mukherjee M."/>
            <person name="Tripathy S."/>
        </authorList>
    </citation>
    <scope>NUCLEOTIDE SEQUENCE</scope>
    <source>
        <strain evidence="1">BDU141951</strain>
    </source>
</reference>
<name>A0A8T6QLH3_9CYAN</name>
<gene>
    <name evidence="1" type="ORF">QQ91_001020</name>
</gene>
<sequence length="49" mass="5521">MSQIHRSRLKPEKQLDNLLEWFQLMQAAGLPEKESVGVGAIARLKATQC</sequence>
<accession>A0A8T6QLH3</accession>
<reference evidence="1" key="1">
    <citation type="submission" date="2014-11" db="EMBL/GenBank/DDBJ databases">
        <authorList>
            <person name="Malar M.C."/>
            <person name="Sen D."/>
            <person name="Tripathy S."/>
        </authorList>
    </citation>
    <scope>NUCLEOTIDE SEQUENCE</scope>
    <source>
        <strain evidence="1">BDU141951</strain>
    </source>
</reference>
<proteinExistence type="predicted"/>
<comment type="caution">
    <text evidence="1">The sequence shown here is derived from an EMBL/GenBank/DDBJ whole genome shotgun (WGS) entry which is preliminary data.</text>
</comment>
<evidence type="ECO:0000313" key="1">
    <source>
        <dbReference type="EMBL" id="NEV65696.1"/>
    </source>
</evidence>
<dbReference type="EMBL" id="JTHE02000002">
    <property type="protein sequence ID" value="NEV65696.1"/>
    <property type="molecule type" value="Genomic_DNA"/>
</dbReference>